<dbReference type="EMBL" id="VVXH01000016">
    <property type="protein sequence ID" value="KAA2376311.1"/>
    <property type="molecule type" value="Genomic_DNA"/>
</dbReference>
<sequence length="121" mass="14270">MPAVQFFAKMENNRQDDGSLAFLQIEPDANNKHFNCSEITQQKLINLSFWVIDFLDDVKTKFGTGRFLVKIKFNKEDPDKDARKFFTNSQEIKYILGKIKERNAFPRKVTMRASGTRYYFE</sequence>
<evidence type="ECO:0000313" key="2">
    <source>
        <dbReference type="Proteomes" id="UP000322940"/>
    </source>
</evidence>
<reference evidence="1 2" key="1">
    <citation type="journal article" date="2019" name="Nat. Med.">
        <title>A library of human gut bacterial isolates paired with longitudinal multiomics data enables mechanistic microbiome research.</title>
        <authorList>
            <person name="Poyet M."/>
            <person name="Groussin M."/>
            <person name="Gibbons S.M."/>
            <person name="Avila-Pacheco J."/>
            <person name="Jiang X."/>
            <person name="Kearney S.M."/>
            <person name="Perrotta A.R."/>
            <person name="Berdy B."/>
            <person name="Zhao S."/>
            <person name="Lieberman T.D."/>
            <person name="Swanson P.K."/>
            <person name="Smith M."/>
            <person name="Roesemann S."/>
            <person name="Alexander J.E."/>
            <person name="Rich S.A."/>
            <person name="Livny J."/>
            <person name="Vlamakis H."/>
            <person name="Clish C."/>
            <person name="Bullock K."/>
            <person name="Deik A."/>
            <person name="Scott J."/>
            <person name="Pierce K.A."/>
            <person name="Xavier R.J."/>
            <person name="Alm E.J."/>
        </authorList>
    </citation>
    <scope>NUCLEOTIDE SEQUENCE [LARGE SCALE GENOMIC DNA]</scope>
    <source>
        <strain evidence="1 2">BIOML-A266</strain>
    </source>
</reference>
<dbReference type="Proteomes" id="UP000322940">
    <property type="component" value="Unassembled WGS sequence"/>
</dbReference>
<name>A0A5B3GS08_9BACT</name>
<evidence type="ECO:0000313" key="1">
    <source>
        <dbReference type="EMBL" id="KAA2376311.1"/>
    </source>
</evidence>
<organism evidence="1 2">
    <name type="scientific">Alistipes onderdonkii</name>
    <dbReference type="NCBI Taxonomy" id="328813"/>
    <lineage>
        <taxon>Bacteria</taxon>
        <taxon>Pseudomonadati</taxon>
        <taxon>Bacteroidota</taxon>
        <taxon>Bacteroidia</taxon>
        <taxon>Bacteroidales</taxon>
        <taxon>Rikenellaceae</taxon>
        <taxon>Alistipes</taxon>
    </lineage>
</organism>
<accession>A0A5B3GS08</accession>
<dbReference type="AlphaFoldDB" id="A0A5B3GS08"/>
<protein>
    <submittedName>
        <fullName evidence="1">Uncharacterized protein</fullName>
    </submittedName>
</protein>
<comment type="caution">
    <text evidence="1">The sequence shown here is derived from an EMBL/GenBank/DDBJ whole genome shotgun (WGS) entry which is preliminary data.</text>
</comment>
<proteinExistence type="predicted"/>
<gene>
    <name evidence="1" type="ORF">F2Y10_13425</name>
</gene>